<dbReference type="GO" id="GO:0045277">
    <property type="term" value="C:respiratory chain complex IV"/>
    <property type="evidence" value="ECO:0007669"/>
    <property type="project" value="InterPro"/>
</dbReference>
<evidence type="ECO:0000256" key="5">
    <source>
        <dbReference type="ARBA" id="ARBA00023136"/>
    </source>
</evidence>
<feature type="transmembrane region" description="Helical" evidence="6">
    <location>
        <begin position="66"/>
        <end position="87"/>
    </location>
</feature>
<keyword evidence="5 6" id="KW-0472">Membrane</keyword>
<comment type="subcellular location">
    <subcellularLocation>
        <location evidence="1">Mitochondrion inner membrane</location>
    </subcellularLocation>
</comment>
<protein>
    <submittedName>
        <fullName evidence="7">Uncharacterized protein</fullName>
    </submittedName>
</protein>
<accession>A0A482X004</accession>
<dbReference type="OrthoDB" id="5966508at2759"/>
<dbReference type="Gene3D" id="4.10.91.10">
    <property type="entry name" value="Cytochrome c oxidase, subunit VIIa"/>
    <property type="match status" value="1"/>
</dbReference>
<dbReference type="SMR" id="A0A482X004"/>
<dbReference type="EMBL" id="QKKF02020570">
    <property type="protein sequence ID" value="RZF39114.1"/>
    <property type="molecule type" value="Genomic_DNA"/>
</dbReference>
<gene>
    <name evidence="7" type="ORF">LSTR_LSTR012796</name>
</gene>
<keyword evidence="6" id="KW-1133">Transmembrane helix</keyword>
<keyword evidence="6" id="KW-0812">Transmembrane</keyword>
<organism evidence="7 8">
    <name type="scientific">Laodelphax striatellus</name>
    <name type="common">Small brown planthopper</name>
    <name type="synonym">Delphax striatella</name>
    <dbReference type="NCBI Taxonomy" id="195883"/>
    <lineage>
        <taxon>Eukaryota</taxon>
        <taxon>Metazoa</taxon>
        <taxon>Ecdysozoa</taxon>
        <taxon>Arthropoda</taxon>
        <taxon>Hexapoda</taxon>
        <taxon>Insecta</taxon>
        <taxon>Pterygota</taxon>
        <taxon>Neoptera</taxon>
        <taxon>Paraneoptera</taxon>
        <taxon>Hemiptera</taxon>
        <taxon>Auchenorrhyncha</taxon>
        <taxon>Fulgoroidea</taxon>
        <taxon>Delphacidae</taxon>
        <taxon>Criomorphinae</taxon>
        <taxon>Laodelphax</taxon>
    </lineage>
</organism>
<evidence type="ECO:0000256" key="2">
    <source>
        <dbReference type="ARBA" id="ARBA00009331"/>
    </source>
</evidence>
<sequence length="92" mass="10412">MSSVRRIPQLAQLVRRRFATTSNARQNTLRAEDTSAFKKLKQDQETFNSGMGPEEVYLQGGLKDVLLFRTTVFLTVVSTLLSGKVIYEMAQK</sequence>
<keyword evidence="8" id="KW-1185">Reference proteome</keyword>
<reference evidence="7 8" key="1">
    <citation type="journal article" date="2017" name="Gigascience">
        <title>Genome sequence of the small brown planthopper, Laodelphax striatellus.</title>
        <authorList>
            <person name="Zhu J."/>
            <person name="Jiang F."/>
            <person name="Wang X."/>
            <person name="Yang P."/>
            <person name="Bao Y."/>
            <person name="Zhao W."/>
            <person name="Wang W."/>
            <person name="Lu H."/>
            <person name="Wang Q."/>
            <person name="Cui N."/>
            <person name="Li J."/>
            <person name="Chen X."/>
            <person name="Luo L."/>
            <person name="Yu J."/>
            <person name="Kang L."/>
            <person name="Cui F."/>
        </authorList>
    </citation>
    <scope>NUCLEOTIDE SEQUENCE [LARGE SCALE GENOMIC DNA]</scope>
    <source>
        <strain evidence="7">Lst14</strain>
    </source>
</reference>
<evidence type="ECO:0000313" key="8">
    <source>
        <dbReference type="Proteomes" id="UP000291343"/>
    </source>
</evidence>
<dbReference type="FunCoup" id="A0A482X004">
    <property type="interactions" value="474"/>
</dbReference>
<dbReference type="Proteomes" id="UP000291343">
    <property type="component" value="Unassembled WGS sequence"/>
</dbReference>
<evidence type="ECO:0000256" key="6">
    <source>
        <dbReference type="SAM" id="Phobius"/>
    </source>
</evidence>
<evidence type="ECO:0000256" key="3">
    <source>
        <dbReference type="ARBA" id="ARBA00022792"/>
    </source>
</evidence>
<comment type="caution">
    <text evidence="7">The sequence shown here is derived from an EMBL/GenBank/DDBJ whole genome shotgun (WGS) entry which is preliminary data.</text>
</comment>
<dbReference type="GO" id="GO:0005743">
    <property type="term" value="C:mitochondrial inner membrane"/>
    <property type="evidence" value="ECO:0007669"/>
    <property type="project" value="UniProtKB-SubCell"/>
</dbReference>
<proteinExistence type="inferred from homology"/>
<name>A0A482X004_LAOST</name>
<dbReference type="SUPFAM" id="SSF81419">
    <property type="entry name" value="Mitochondrial cytochrome c oxidase subunit VIIa"/>
    <property type="match status" value="1"/>
</dbReference>
<dbReference type="InterPro" id="IPR036539">
    <property type="entry name" value="Cyt_c_oxidase_su7a_sf"/>
</dbReference>
<evidence type="ECO:0000256" key="1">
    <source>
        <dbReference type="ARBA" id="ARBA00004273"/>
    </source>
</evidence>
<evidence type="ECO:0000313" key="7">
    <source>
        <dbReference type="EMBL" id="RZF39114.1"/>
    </source>
</evidence>
<keyword evidence="3" id="KW-0999">Mitochondrion inner membrane</keyword>
<evidence type="ECO:0000256" key="4">
    <source>
        <dbReference type="ARBA" id="ARBA00023128"/>
    </source>
</evidence>
<dbReference type="GO" id="GO:0006123">
    <property type="term" value="P:mitochondrial electron transport, cytochrome c to oxygen"/>
    <property type="evidence" value="ECO:0007669"/>
    <property type="project" value="InterPro"/>
</dbReference>
<dbReference type="InParanoid" id="A0A482X004"/>
<dbReference type="AlphaFoldDB" id="A0A482X004"/>
<keyword evidence="4" id="KW-0496">Mitochondrion</keyword>
<comment type="similarity">
    <text evidence="2">Belongs to the cytochrome c oxidase VIIa family.</text>
</comment>